<comment type="caution">
    <text evidence="2">The sequence shown here is derived from an EMBL/GenBank/DDBJ whole genome shotgun (WGS) entry which is preliminary data.</text>
</comment>
<dbReference type="AlphaFoldDB" id="A0A4R8RJP6"/>
<feature type="region of interest" description="Disordered" evidence="1">
    <location>
        <begin position="1"/>
        <end position="69"/>
    </location>
</feature>
<dbReference type="Proteomes" id="UP000295703">
    <property type="component" value="Unassembled WGS sequence"/>
</dbReference>
<evidence type="ECO:0000256" key="1">
    <source>
        <dbReference type="SAM" id="MobiDB-lite"/>
    </source>
</evidence>
<proteinExistence type="predicted"/>
<organism evidence="2 3">
    <name type="scientific">Colletotrichum trifolii</name>
    <dbReference type="NCBI Taxonomy" id="5466"/>
    <lineage>
        <taxon>Eukaryota</taxon>
        <taxon>Fungi</taxon>
        <taxon>Dikarya</taxon>
        <taxon>Ascomycota</taxon>
        <taxon>Pezizomycotina</taxon>
        <taxon>Sordariomycetes</taxon>
        <taxon>Hypocreomycetidae</taxon>
        <taxon>Glomerellales</taxon>
        <taxon>Glomerellaceae</taxon>
        <taxon>Colletotrichum</taxon>
        <taxon>Colletotrichum orbiculare species complex</taxon>
    </lineage>
</organism>
<accession>A0A4R8RJP6</accession>
<name>A0A4R8RJP6_COLTR</name>
<dbReference type="EMBL" id="RYZW01000042">
    <property type="protein sequence ID" value="TDZ58617.1"/>
    <property type="molecule type" value="Genomic_DNA"/>
</dbReference>
<gene>
    <name evidence="2" type="ORF">CTRI78_v005239</name>
</gene>
<keyword evidence="3" id="KW-1185">Reference proteome</keyword>
<protein>
    <submittedName>
        <fullName evidence="2">Uncharacterized protein</fullName>
    </submittedName>
</protein>
<reference evidence="2 3" key="1">
    <citation type="submission" date="2018-12" db="EMBL/GenBank/DDBJ databases">
        <title>Genome sequence and assembly of Colletotrichum trifolii.</title>
        <authorList>
            <person name="Gan P."/>
            <person name="Shirasu K."/>
        </authorList>
    </citation>
    <scope>NUCLEOTIDE SEQUENCE [LARGE SCALE GENOMIC DNA]</scope>
    <source>
        <strain evidence="2 3">543-2</strain>
    </source>
</reference>
<evidence type="ECO:0000313" key="3">
    <source>
        <dbReference type="Proteomes" id="UP000295703"/>
    </source>
</evidence>
<sequence>MEFGWEAAPGPRGARHRGGEPLQSRLDPGRGVRGRHAGRRLCGGPRQPVYSVHRRGPKTVPRAVREHEPRAVSRRRAVWLSGVPHDPKGLQGLALE</sequence>
<evidence type="ECO:0000313" key="2">
    <source>
        <dbReference type="EMBL" id="TDZ58617.1"/>
    </source>
</evidence>
<feature type="compositionally biased region" description="Low complexity" evidence="1">
    <location>
        <begin position="1"/>
        <end position="12"/>
    </location>
</feature>